<dbReference type="AlphaFoldDB" id="A0A2H3NQN7"/>
<evidence type="ECO:0000256" key="7">
    <source>
        <dbReference type="PIRSR" id="PIRSR000705-2"/>
    </source>
</evidence>
<dbReference type="SUPFAM" id="SSF52540">
    <property type="entry name" value="P-loop containing nucleoside triphosphate hydrolases"/>
    <property type="match status" value="1"/>
</dbReference>
<evidence type="ECO:0000256" key="3">
    <source>
        <dbReference type="ARBA" id="ARBA00022741"/>
    </source>
</evidence>
<keyword evidence="11" id="KW-1185">Reference proteome</keyword>
<feature type="binding site" evidence="7">
    <location>
        <position position="93"/>
    </location>
    <ligand>
        <name>substrate</name>
    </ligand>
</feature>
<keyword evidence="2" id="KW-0808">Transferase</keyword>
<dbReference type="Gene3D" id="3.40.50.300">
    <property type="entry name" value="P-loop containing nucleotide triphosphate hydrolases"/>
    <property type="match status" value="1"/>
</dbReference>
<dbReference type="InterPro" id="IPR031314">
    <property type="entry name" value="DNK_dom"/>
</dbReference>
<dbReference type="Proteomes" id="UP000221024">
    <property type="component" value="Unassembled WGS sequence"/>
</dbReference>
<name>A0A2H3NQN7_9BACT</name>
<feature type="binding site" evidence="8">
    <location>
        <begin position="21"/>
        <end position="29"/>
    </location>
    <ligand>
        <name>ATP</name>
        <dbReference type="ChEBI" id="CHEBI:30616"/>
    </ligand>
</feature>
<protein>
    <submittedName>
        <fullName evidence="10">Deoxynucleoside kinase</fullName>
    </submittedName>
</protein>
<keyword evidence="5 8" id="KW-0067">ATP-binding</keyword>
<feature type="binding site" evidence="7">
    <location>
        <position position="159"/>
    </location>
    <ligand>
        <name>substrate</name>
    </ligand>
</feature>
<gene>
    <name evidence="10" type="ORF">CRI93_02350</name>
</gene>
<dbReference type="InterPro" id="IPR002624">
    <property type="entry name" value="DCK/DGK"/>
</dbReference>
<accession>A0A2H3NQN7</accession>
<dbReference type="GO" id="GO:0019136">
    <property type="term" value="F:deoxynucleoside kinase activity"/>
    <property type="evidence" value="ECO:0007669"/>
    <property type="project" value="InterPro"/>
</dbReference>
<proteinExistence type="inferred from homology"/>
<dbReference type="Pfam" id="PF01712">
    <property type="entry name" value="dNK"/>
    <property type="match status" value="1"/>
</dbReference>
<feature type="binding site" evidence="7">
    <location>
        <position position="45"/>
    </location>
    <ligand>
        <name>substrate</name>
    </ligand>
</feature>
<keyword evidence="4 10" id="KW-0418">Kinase</keyword>
<evidence type="ECO:0000256" key="2">
    <source>
        <dbReference type="ARBA" id="ARBA00022679"/>
    </source>
</evidence>
<sequence>MPDLFDAPNTDRTKKFVTISGNIGAGKSSLTDILSSYFGWEAFYESVDDNPYLDDFYDDMRRWSFNLQVFFLSSRFHHQRRIEESEESIVQDRSIYEDAEIFARNLYEMNLMSERDYKNYTELFGIMTSYLQPPSLLVYLKASVPTLVDHIQMRGRNFESTIRIDYLERLQKHYTRWIENYDRGPKMIVDVDEIDFVNNDADRRQVVSQIESRLYGLFPDE</sequence>
<evidence type="ECO:0000256" key="4">
    <source>
        <dbReference type="ARBA" id="ARBA00022777"/>
    </source>
</evidence>
<evidence type="ECO:0000313" key="11">
    <source>
        <dbReference type="Proteomes" id="UP000221024"/>
    </source>
</evidence>
<feature type="domain" description="Deoxynucleoside kinase" evidence="9">
    <location>
        <begin position="18"/>
        <end position="212"/>
    </location>
</feature>
<feature type="binding site" evidence="7">
    <location>
        <position position="68"/>
    </location>
    <ligand>
        <name>substrate</name>
    </ligand>
</feature>
<dbReference type="PANTHER" id="PTHR10513:SF35">
    <property type="entry name" value="DEOXYADENOSINE KINASE"/>
    <property type="match status" value="1"/>
</dbReference>
<dbReference type="FunFam" id="3.40.50.300:FF:000659">
    <property type="entry name" value="Deoxyguanosine kinase"/>
    <property type="match status" value="1"/>
</dbReference>
<feature type="binding site" evidence="7">
    <location>
        <position position="98"/>
    </location>
    <ligand>
        <name>substrate</name>
    </ligand>
</feature>
<evidence type="ECO:0000256" key="1">
    <source>
        <dbReference type="ARBA" id="ARBA00007420"/>
    </source>
</evidence>
<feature type="binding site" evidence="7">
    <location>
        <position position="57"/>
    </location>
    <ligand>
        <name>substrate</name>
    </ligand>
</feature>
<keyword evidence="3 8" id="KW-0547">Nucleotide-binding</keyword>
<dbReference type="OrthoDB" id="9776634at2"/>
<feature type="active site" description="Proton acceptor" evidence="6">
    <location>
        <position position="92"/>
    </location>
</feature>
<comment type="caution">
    <text evidence="10">The sequence shown here is derived from an EMBL/GenBank/DDBJ whole genome shotgun (WGS) entry which is preliminary data.</text>
</comment>
<dbReference type="PIRSF" id="PIRSF000705">
    <property type="entry name" value="DNK"/>
    <property type="match status" value="1"/>
</dbReference>
<comment type="similarity">
    <text evidence="1">Belongs to the DCK/DGK family.</text>
</comment>
<evidence type="ECO:0000256" key="5">
    <source>
        <dbReference type="ARBA" id="ARBA00022840"/>
    </source>
</evidence>
<dbReference type="GO" id="GO:0005737">
    <property type="term" value="C:cytoplasm"/>
    <property type="evidence" value="ECO:0007669"/>
    <property type="project" value="TreeGrafter"/>
</dbReference>
<evidence type="ECO:0000259" key="9">
    <source>
        <dbReference type="Pfam" id="PF01712"/>
    </source>
</evidence>
<dbReference type="PANTHER" id="PTHR10513">
    <property type="entry name" value="DEOXYNUCLEOSIDE KINASE"/>
    <property type="match status" value="1"/>
</dbReference>
<dbReference type="RefSeq" id="WP_098060989.1">
    <property type="nucleotide sequence ID" value="NZ_PDEP01000001.1"/>
</dbReference>
<dbReference type="EMBL" id="PDEP01000001">
    <property type="protein sequence ID" value="PEN09591.1"/>
    <property type="molecule type" value="Genomic_DNA"/>
</dbReference>
<dbReference type="InterPro" id="IPR027417">
    <property type="entry name" value="P-loop_NTPase"/>
</dbReference>
<evidence type="ECO:0000313" key="10">
    <source>
        <dbReference type="EMBL" id="PEN09591.1"/>
    </source>
</evidence>
<reference evidence="10 11" key="1">
    <citation type="submission" date="2017-10" db="EMBL/GenBank/DDBJ databases">
        <title>Draft genome of Longimonas halophila.</title>
        <authorList>
            <person name="Goh K.M."/>
            <person name="Shamsir M.S."/>
            <person name="Lim S.W."/>
        </authorList>
    </citation>
    <scope>NUCLEOTIDE SEQUENCE [LARGE SCALE GENOMIC DNA]</scope>
    <source>
        <strain evidence="10 11">KCTC 42399</strain>
    </source>
</reference>
<dbReference type="GO" id="GO:0005524">
    <property type="term" value="F:ATP binding"/>
    <property type="evidence" value="ECO:0007669"/>
    <property type="project" value="UniProtKB-KW"/>
</dbReference>
<evidence type="ECO:0000256" key="8">
    <source>
        <dbReference type="PIRSR" id="PIRSR000705-3"/>
    </source>
</evidence>
<dbReference type="InterPro" id="IPR050566">
    <property type="entry name" value="Deoxyribonucleoside_kinase"/>
</dbReference>
<organism evidence="10 11">
    <name type="scientific">Longimonas halophila</name>
    <dbReference type="NCBI Taxonomy" id="1469170"/>
    <lineage>
        <taxon>Bacteria</taxon>
        <taxon>Pseudomonadati</taxon>
        <taxon>Rhodothermota</taxon>
        <taxon>Rhodothermia</taxon>
        <taxon>Rhodothermales</taxon>
        <taxon>Salisaetaceae</taxon>
        <taxon>Longimonas</taxon>
    </lineage>
</organism>
<dbReference type="CDD" id="cd01673">
    <property type="entry name" value="dNK"/>
    <property type="match status" value="1"/>
</dbReference>
<evidence type="ECO:0000256" key="6">
    <source>
        <dbReference type="PIRSR" id="PIRSR000705-1"/>
    </source>
</evidence>